<dbReference type="AlphaFoldDB" id="K3WTC2"/>
<feature type="compositionally biased region" description="Low complexity" evidence="5">
    <location>
        <begin position="371"/>
        <end position="380"/>
    </location>
</feature>
<dbReference type="InterPro" id="IPR009072">
    <property type="entry name" value="Histone-fold"/>
</dbReference>
<evidence type="ECO:0000313" key="8">
    <source>
        <dbReference type="Proteomes" id="UP000019132"/>
    </source>
</evidence>
<dbReference type="PANTHER" id="PTHR11064">
    <property type="entry name" value="CCAAT-BINDING TRANSCRIPTION FACTOR-RELATED"/>
    <property type="match status" value="1"/>
</dbReference>
<keyword evidence="2" id="KW-0805">Transcription regulation</keyword>
<reference evidence="8" key="2">
    <citation type="submission" date="2010-04" db="EMBL/GenBank/DDBJ databases">
        <authorList>
            <person name="Buell R."/>
            <person name="Hamilton J."/>
            <person name="Hostetler J."/>
        </authorList>
    </citation>
    <scope>NUCLEOTIDE SEQUENCE [LARGE SCALE GENOMIC DNA]</scope>
    <source>
        <strain evidence="8">DAOM:BR144</strain>
    </source>
</reference>
<comment type="similarity">
    <text evidence="1">Belongs to the NFYB/HAP3 subunit family.</text>
</comment>
<dbReference type="GO" id="GO:0001228">
    <property type="term" value="F:DNA-binding transcription activator activity, RNA polymerase II-specific"/>
    <property type="evidence" value="ECO:0007669"/>
    <property type="project" value="InterPro"/>
</dbReference>
<protein>
    <recommendedName>
        <fullName evidence="6">Transcription factor CBF/NF-Y/archaeal histone domain-containing protein</fullName>
    </recommendedName>
</protein>
<feature type="compositionally biased region" description="Polar residues" evidence="5">
    <location>
        <begin position="77"/>
        <end position="87"/>
    </location>
</feature>
<feature type="compositionally biased region" description="Polar residues" evidence="5">
    <location>
        <begin position="140"/>
        <end position="163"/>
    </location>
</feature>
<dbReference type="EMBL" id="GL376619">
    <property type="status" value="NOT_ANNOTATED_CDS"/>
    <property type="molecule type" value="Genomic_DNA"/>
</dbReference>
<evidence type="ECO:0000256" key="2">
    <source>
        <dbReference type="ARBA" id="ARBA00023015"/>
    </source>
</evidence>
<dbReference type="Gene3D" id="1.10.20.10">
    <property type="entry name" value="Histone, subunit A"/>
    <property type="match status" value="1"/>
</dbReference>
<dbReference type="PANTHER" id="PTHR11064:SF9">
    <property type="entry name" value="NUCLEAR TRANSCRIPTION FACTOR Y SUBUNIT BETA"/>
    <property type="match status" value="1"/>
</dbReference>
<dbReference type="HOGENOM" id="CLU_478601_0_0_1"/>
<dbReference type="GO" id="GO:0016602">
    <property type="term" value="C:CCAAT-binding factor complex"/>
    <property type="evidence" value="ECO:0007669"/>
    <property type="project" value="InterPro"/>
</dbReference>
<feature type="compositionally biased region" description="Low complexity" evidence="5">
    <location>
        <begin position="347"/>
        <end position="363"/>
    </location>
</feature>
<feature type="region of interest" description="Disordered" evidence="5">
    <location>
        <begin position="140"/>
        <end position="201"/>
    </location>
</feature>
<dbReference type="GO" id="GO:0000978">
    <property type="term" value="F:RNA polymerase II cis-regulatory region sequence-specific DNA binding"/>
    <property type="evidence" value="ECO:0007669"/>
    <property type="project" value="TreeGrafter"/>
</dbReference>
<dbReference type="InterPro" id="IPR027113">
    <property type="entry name" value="Transc_fact_NFYB/HAP3"/>
</dbReference>
<feature type="region of interest" description="Disordered" evidence="5">
    <location>
        <begin position="74"/>
        <end position="93"/>
    </location>
</feature>
<accession>K3WTC2</accession>
<feature type="region of interest" description="Disordered" evidence="5">
    <location>
        <begin position="281"/>
        <end position="380"/>
    </location>
</feature>
<keyword evidence="3" id="KW-0238">DNA-binding</keyword>
<evidence type="ECO:0000313" key="7">
    <source>
        <dbReference type="EnsemblProtists" id="PYU1_T008216"/>
    </source>
</evidence>
<feature type="compositionally biased region" description="Basic and acidic residues" evidence="5">
    <location>
        <begin position="289"/>
        <end position="304"/>
    </location>
</feature>
<feature type="region of interest" description="Disordered" evidence="5">
    <location>
        <begin position="107"/>
        <end position="128"/>
    </location>
</feature>
<keyword evidence="8" id="KW-1185">Reference proteome</keyword>
<evidence type="ECO:0000256" key="3">
    <source>
        <dbReference type="ARBA" id="ARBA00023125"/>
    </source>
</evidence>
<dbReference type="InterPro" id="IPR003958">
    <property type="entry name" value="CBFA_NFYB_domain"/>
</dbReference>
<feature type="domain" description="Transcription factor CBF/NF-Y/archaeal histone" evidence="6">
    <location>
        <begin position="393"/>
        <end position="427"/>
    </location>
</feature>
<keyword evidence="4" id="KW-0804">Transcription</keyword>
<dbReference type="eggNOG" id="KOG0869">
    <property type="taxonomic scope" value="Eukaryota"/>
</dbReference>
<dbReference type="InParanoid" id="K3WTC2"/>
<evidence type="ECO:0000256" key="5">
    <source>
        <dbReference type="SAM" id="MobiDB-lite"/>
    </source>
</evidence>
<organism evidence="7 8">
    <name type="scientific">Globisporangium ultimum (strain ATCC 200006 / CBS 805.95 / DAOM BR144)</name>
    <name type="common">Pythium ultimum</name>
    <dbReference type="NCBI Taxonomy" id="431595"/>
    <lineage>
        <taxon>Eukaryota</taxon>
        <taxon>Sar</taxon>
        <taxon>Stramenopiles</taxon>
        <taxon>Oomycota</taxon>
        <taxon>Peronosporomycetes</taxon>
        <taxon>Pythiales</taxon>
        <taxon>Pythiaceae</taxon>
        <taxon>Globisporangium</taxon>
    </lineage>
</organism>
<dbReference type="VEuPathDB" id="FungiDB:PYU1_G008200"/>
<proteinExistence type="inferred from homology"/>
<dbReference type="Proteomes" id="UP000019132">
    <property type="component" value="Unassembled WGS sequence"/>
</dbReference>
<name>K3WTC2_GLOUD</name>
<evidence type="ECO:0000256" key="4">
    <source>
        <dbReference type="ARBA" id="ARBA00023163"/>
    </source>
</evidence>
<feature type="compositionally biased region" description="Polar residues" evidence="5">
    <location>
        <begin position="185"/>
        <end position="196"/>
    </location>
</feature>
<dbReference type="OMA" id="RTDCEMR"/>
<reference evidence="8" key="1">
    <citation type="journal article" date="2010" name="Genome Biol.">
        <title>Genome sequence of the necrotrophic plant pathogen Pythium ultimum reveals original pathogenicity mechanisms and effector repertoire.</title>
        <authorList>
            <person name="Levesque C.A."/>
            <person name="Brouwer H."/>
            <person name="Cano L."/>
            <person name="Hamilton J.P."/>
            <person name="Holt C."/>
            <person name="Huitema E."/>
            <person name="Raffaele S."/>
            <person name="Robideau G.P."/>
            <person name="Thines M."/>
            <person name="Win J."/>
            <person name="Zerillo M.M."/>
            <person name="Beakes G.W."/>
            <person name="Boore J.L."/>
            <person name="Busam D."/>
            <person name="Dumas B."/>
            <person name="Ferriera S."/>
            <person name="Fuerstenberg S.I."/>
            <person name="Gachon C.M."/>
            <person name="Gaulin E."/>
            <person name="Govers F."/>
            <person name="Grenville-Briggs L."/>
            <person name="Horner N."/>
            <person name="Hostetler J."/>
            <person name="Jiang R.H."/>
            <person name="Johnson J."/>
            <person name="Krajaejun T."/>
            <person name="Lin H."/>
            <person name="Meijer H.J."/>
            <person name="Moore B."/>
            <person name="Morris P."/>
            <person name="Phuntmart V."/>
            <person name="Puiu D."/>
            <person name="Shetty J."/>
            <person name="Stajich J.E."/>
            <person name="Tripathy S."/>
            <person name="Wawra S."/>
            <person name="van West P."/>
            <person name="Whitty B.R."/>
            <person name="Coutinho P.M."/>
            <person name="Henrissat B."/>
            <person name="Martin F."/>
            <person name="Thomas P.D."/>
            <person name="Tyler B.M."/>
            <person name="De Vries R.P."/>
            <person name="Kamoun S."/>
            <person name="Yandell M."/>
            <person name="Tisserat N."/>
            <person name="Buell C.R."/>
        </authorList>
    </citation>
    <scope>NUCLEOTIDE SEQUENCE</scope>
    <source>
        <strain evidence="8">DAOM:BR144</strain>
    </source>
</reference>
<sequence length="570" mass="60416">MTAWVHRSFDIVLLRFAQRDFRDTINVKRQALTAANQWTTDIQVKSEYIAEKIAQIIAAFAAQQKVNNVQHPALDAQASNQTGNENAATEREMEAREHAYKALKAQMMEKQQQKEKSATSAGGYGNAEKKKKPLFVDLSQMSSKPSTPAANASKTQDAVQSATGAMPTAKPSVPEKKTGAIPTAQVPTSTKPTSTPAVPRAPLSPRVVQQLYEIDLSSRNCSITADESEDKFYIPMKSISKVMRRALPGGSNETTATMTTKIPTHVGIKDSVQNVAVATPATELSAETNDDHVGDAKSGPEKQEPLPASAGGEIQEAGNGKQQAPVKTSTREADDNVNAAGDEEKAASSATPAAPNPLPSSLSDESHPTTRSETTPKTATTAKQYAAQVPGIKIDDDAVAFMQECVTEFILFLTSEAKDHCTLDKKKSTPLLGSHVVQGMSNLGFSTYAKVLDTYNSKLKKMQDAMNQKKLIEKKHRQQHKQLEALAAAKAAAASALQNNSSSGNAASNTTESKVAVGGVALGIAFQAKQNPAAVPEAANGALSATKAAATNLPSEHQGTSQAGVNTITQ</sequence>
<dbReference type="Pfam" id="PF00808">
    <property type="entry name" value="CBFD_NFYB_HMF"/>
    <property type="match status" value="1"/>
</dbReference>
<dbReference type="STRING" id="431595.K3WTC2"/>
<evidence type="ECO:0000259" key="6">
    <source>
        <dbReference type="Pfam" id="PF00808"/>
    </source>
</evidence>
<evidence type="ECO:0000256" key="1">
    <source>
        <dbReference type="ARBA" id="ARBA00009053"/>
    </source>
</evidence>
<reference evidence="7" key="3">
    <citation type="submission" date="2015-02" db="UniProtKB">
        <authorList>
            <consortium name="EnsemblProtists"/>
        </authorList>
    </citation>
    <scope>IDENTIFICATION</scope>
    <source>
        <strain evidence="7">DAOM BR144</strain>
    </source>
</reference>
<dbReference type="SUPFAM" id="SSF47113">
    <property type="entry name" value="Histone-fold"/>
    <property type="match status" value="1"/>
</dbReference>
<dbReference type="EnsemblProtists" id="PYU1_T008216">
    <property type="protein sequence ID" value="PYU1_T008216"/>
    <property type="gene ID" value="PYU1_G008200"/>
</dbReference>
<dbReference type="GO" id="GO:0046982">
    <property type="term" value="F:protein heterodimerization activity"/>
    <property type="evidence" value="ECO:0007669"/>
    <property type="project" value="InterPro"/>
</dbReference>